<proteinExistence type="predicted"/>
<comment type="caution">
    <text evidence="2">The sequence shown here is derived from an EMBL/GenBank/DDBJ whole genome shotgun (WGS) entry which is preliminary data.</text>
</comment>
<evidence type="ECO:0000256" key="1">
    <source>
        <dbReference type="SAM" id="MobiDB-lite"/>
    </source>
</evidence>
<dbReference type="EMBL" id="JANBQB010000278">
    <property type="protein sequence ID" value="KAJ1978417.1"/>
    <property type="molecule type" value="Genomic_DNA"/>
</dbReference>
<accession>A0A9W8EC79</accession>
<feature type="region of interest" description="Disordered" evidence="1">
    <location>
        <begin position="86"/>
        <end position="142"/>
    </location>
</feature>
<evidence type="ECO:0000313" key="2">
    <source>
        <dbReference type="EMBL" id="KAJ1978417.1"/>
    </source>
</evidence>
<sequence>MDCKRKLTTLVADYSSDDSANETSQVAQQSVARINFRKETAAVERPKRPKFTHAPLQAQAPPISAPIAQAPLTTVCSSSAKTALPADFFDSPKARPSGKAVPISTDQTAHSATLEPSPIPPNSQQSPSLSRGTARTTGSQRLTHDLIAEQRRIQEAEVQYTNQMREEQTEWLERRTREESDQHYYRERIQTLKQTRHRHAPQESLSDMVVDAPDNELARKAIRHLNQLASSATALLPDNSRASDSDEADSDDFAEFLDWRQQSL</sequence>
<feature type="compositionally biased region" description="Low complexity" evidence="1">
    <location>
        <begin position="54"/>
        <end position="63"/>
    </location>
</feature>
<feature type="region of interest" description="Disordered" evidence="1">
    <location>
        <begin position="231"/>
        <end position="250"/>
    </location>
</feature>
<gene>
    <name evidence="2" type="ORF">H4R34_003207</name>
</gene>
<evidence type="ECO:0000313" key="3">
    <source>
        <dbReference type="Proteomes" id="UP001151582"/>
    </source>
</evidence>
<keyword evidence="3" id="KW-1185">Reference proteome</keyword>
<organism evidence="2 3">
    <name type="scientific">Dimargaris verticillata</name>
    <dbReference type="NCBI Taxonomy" id="2761393"/>
    <lineage>
        <taxon>Eukaryota</taxon>
        <taxon>Fungi</taxon>
        <taxon>Fungi incertae sedis</taxon>
        <taxon>Zoopagomycota</taxon>
        <taxon>Kickxellomycotina</taxon>
        <taxon>Dimargaritomycetes</taxon>
        <taxon>Dimargaritales</taxon>
        <taxon>Dimargaritaceae</taxon>
        <taxon>Dimargaris</taxon>
    </lineage>
</organism>
<protein>
    <submittedName>
        <fullName evidence="2">Uncharacterized protein</fullName>
    </submittedName>
</protein>
<reference evidence="2" key="1">
    <citation type="submission" date="2022-07" db="EMBL/GenBank/DDBJ databases">
        <title>Phylogenomic reconstructions and comparative analyses of Kickxellomycotina fungi.</title>
        <authorList>
            <person name="Reynolds N.K."/>
            <person name="Stajich J.E."/>
            <person name="Barry K."/>
            <person name="Grigoriev I.V."/>
            <person name="Crous P."/>
            <person name="Smith M.E."/>
        </authorList>
    </citation>
    <scope>NUCLEOTIDE SEQUENCE</scope>
    <source>
        <strain evidence="2">RSA 567</strain>
    </source>
</reference>
<dbReference type="AlphaFoldDB" id="A0A9W8EC79"/>
<dbReference type="Proteomes" id="UP001151582">
    <property type="component" value="Unassembled WGS sequence"/>
</dbReference>
<dbReference type="OrthoDB" id="10517154at2759"/>
<name>A0A9W8EC79_9FUNG</name>
<feature type="region of interest" description="Disordered" evidence="1">
    <location>
        <begin position="44"/>
        <end position="63"/>
    </location>
</feature>
<feature type="compositionally biased region" description="Polar residues" evidence="1">
    <location>
        <begin position="131"/>
        <end position="141"/>
    </location>
</feature>